<keyword evidence="5 8" id="KW-1133">Transmembrane helix</keyword>
<feature type="compositionally biased region" description="Basic and acidic residues" evidence="7">
    <location>
        <begin position="1"/>
        <end position="11"/>
    </location>
</feature>
<feature type="transmembrane region" description="Helical" evidence="8">
    <location>
        <begin position="211"/>
        <end position="233"/>
    </location>
</feature>
<keyword evidence="4" id="KW-0029">Amino-acid transport</keyword>
<evidence type="ECO:0000256" key="2">
    <source>
        <dbReference type="ARBA" id="ARBA00022448"/>
    </source>
</evidence>
<evidence type="ECO:0000256" key="7">
    <source>
        <dbReference type="SAM" id="MobiDB-lite"/>
    </source>
</evidence>
<feature type="transmembrane region" description="Helical" evidence="8">
    <location>
        <begin position="380"/>
        <end position="398"/>
    </location>
</feature>
<gene>
    <name evidence="10" type="ORF">RJT34_11308</name>
</gene>
<keyword evidence="11" id="KW-1185">Reference proteome</keyword>
<evidence type="ECO:0000256" key="1">
    <source>
        <dbReference type="ARBA" id="ARBA00004141"/>
    </source>
</evidence>
<feature type="transmembrane region" description="Helical" evidence="8">
    <location>
        <begin position="253"/>
        <end position="273"/>
    </location>
</feature>
<dbReference type="Proteomes" id="UP001359559">
    <property type="component" value="Unassembled WGS sequence"/>
</dbReference>
<evidence type="ECO:0000256" key="5">
    <source>
        <dbReference type="ARBA" id="ARBA00022989"/>
    </source>
</evidence>
<dbReference type="GO" id="GO:0031090">
    <property type="term" value="C:organelle membrane"/>
    <property type="evidence" value="ECO:0007669"/>
    <property type="project" value="UniProtKB-ARBA"/>
</dbReference>
<evidence type="ECO:0000259" key="9">
    <source>
        <dbReference type="Pfam" id="PF01490"/>
    </source>
</evidence>
<feature type="transmembrane region" description="Helical" evidence="8">
    <location>
        <begin position="341"/>
        <end position="360"/>
    </location>
</feature>
<dbReference type="EMBL" id="JAYKXN010000003">
    <property type="protein sequence ID" value="KAK7300464.1"/>
    <property type="molecule type" value="Genomic_DNA"/>
</dbReference>
<protein>
    <recommendedName>
        <fullName evidence="9">Amino acid transporter transmembrane domain-containing protein</fullName>
    </recommendedName>
</protein>
<dbReference type="GO" id="GO:0015179">
    <property type="term" value="F:L-amino acid transmembrane transporter activity"/>
    <property type="evidence" value="ECO:0007669"/>
    <property type="project" value="TreeGrafter"/>
</dbReference>
<dbReference type="PANTHER" id="PTHR22950">
    <property type="entry name" value="AMINO ACID TRANSPORTER"/>
    <property type="match status" value="1"/>
</dbReference>
<comment type="caution">
    <text evidence="10">The sequence shown here is derived from an EMBL/GenBank/DDBJ whole genome shotgun (WGS) entry which is preliminary data.</text>
</comment>
<feature type="transmembrane region" description="Helical" evidence="8">
    <location>
        <begin position="55"/>
        <end position="74"/>
    </location>
</feature>
<feature type="transmembrane region" description="Helical" evidence="8">
    <location>
        <begin position="285"/>
        <end position="309"/>
    </location>
</feature>
<accession>A0AAN9JLP5</accession>
<feature type="transmembrane region" description="Helical" evidence="8">
    <location>
        <begin position="126"/>
        <end position="150"/>
    </location>
</feature>
<keyword evidence="2" id="KW-0813">Transport</keyword>
<evidence type="ECO:0000313" key="11">
    <source>
        <dbReference type="Proteomes" id="UP001359559"/>
    </source>
</evidence>
<evidence type="ECO:0000256" key="6">
    <source>
        <dbReference type="ARBA" id="ARBA00023136"/>
    </source>
</evidence>
<keyword evidence="6 8" id="KW-0472">Membrane</keyword>
<feature type="region of interest" description="Disordered" evidence="7">
    <location>
        <begin position="1"/>
        <end position="47"/>
    </location>
</feature>
<feature type="transmembrane region" description="Helical" evidence="8">
    <location>
        <begin position="404"/>
        <end position="426"/>
    </location>
</feature>
<evidence type="ECO:0000256" key="8">
    <source>
        <dbReference type="SAM" id="Phobius"/>
    </source>
</evidence>
<feature type="transmembrane region" description="Helical" evidence="8">
    <location>
        <begin position="182"/>
        <end position="199"/>
    </location>
</feature>
<comment type="subcellular location">
    <subcellularLocation>
        <location evidence="1">Membrane</location>
        <topology evidence="1">Multi-pass membrane protein</topology>
    </subcellularLocation>
</comment>
<reference evidence="10 11" key="1">
    <citation type="submission" date="2024-01" db="EMBL/GenBank/DDBJ databases">
        <title>The genomes of 5 underutilized Papilionoideae crops provide insights into root nodulation and disease resistance.</title>
        <authorList>
            <person name="Yuan L."/>
        </authorList>
    </citation>
    <scope>NUCLEOTIDE SEQUENCE [LARGE SCALE GENOMIC DNA]</scope>
    <source>
        <strain evidence="10">LY-2023</strain>
        <tissue evidence="10">Leaf</tissue>
    </source>
</reference>
<feature type="transmembrane region" description="Helical" evidence="8">
    <location>
        <begin position="438"/>
        <end position="458"/>
    </location>
</feature>
<dbReference type="AlphaFoldDB" id="A0AAN9JLP5"/>
<keyword evidence="3 8" id="KW-0812">Transmembrane</keyword>
<organism evidence="10 11">
    <name type="scientific">Clitoria ternatea</name>
    <name type="common">Butterfly pea</name>
    <dbReference type="NCBI Taxonomy" id="43366"/>
    <lineage>
        <taxon>Eukaryota</taxon>
        <taxon>Viridiplantae</taxon>
        <taxon>Streptophyta</taxon>
        <taxon>Embryophyta</taxon>
        <taxon>Tracheophyta</taxon>
        <taxon>Spermatophyta</taxon>
        <taxon>Magnoliopsida</taxon>
        <taxon>eudicotyledons</taxon>
        <taxon>Gunneridae</taxon>
        <taxon>Pentapetalae</taxon>
        <taxon>rosids</taxon>
        <taxon>fabids</taxon>
        <taxon>Fabales</taxon>
        <taxon>Fabaceae</taxon>
        <taxon>Papilionoideae</taxon>
        <taxon>50 kb inversion clade</taxon>
        <taxon>NPAAA clade</taxon>
        <taxon>indigoferoid/millettioid clade</taxon>
        <taxon>Phaseoleae</taxon>
        <taxon>Clitoria</taxon>
    </lineage>
</organism>
<name>A0AAN9JLP5_CLITE</name>
<dbReference type="InterPro" id="IPR013057">
    <property type="entry name" value="AA_transpt_TM"/>
</dbReference>
<dbReference type="PANTHER" id="PTHR22950:SF289">
    <property type="entry name" value="AMINO ACID TRANSPORTER AVT6C-LIKE"/>
    <property type="match status" value="1"/>
</dbReference>
<evidence type="ECO:0000256" key="3">
    <source>
        <dbReference type="ARBA" id="ARBA00022692"/>
    </source>
</evidence>
<sequence>MRRIDKDERAHGYVPGDNVDDSSSKMKLESVSPLLPPPDDCEHSPEDPISQNGSLFGAVFNISTTMVGAGIMSVPATMKVLGIIPAFVVIVLVALITDITVEFMLRYTSSGESTTYAGMVGESFGTLGSLAVKICVITTTTGVLIIYFIILGDVLCGNESKGITHLGILQEWFGIHWWTSRAFALLIVAIFIMLPLVMLRRVDSLRYSSAISILLALVFVAICSSMAFSALLSGKSESLRILPDFSQVTSLDLFTTIPVFVTGFGFHVNVHPIRAELGRPAHMIVAVRTALIICVAIYFAIGFFGYLLFGDSIMPDMLVNFDQNSNTSAGRLLNTIVRLSYALHLALVFPIMNYALRANIDELLFSNKNKRALALDTPRFVSLTLALLALTYFVAVAIPNIWYFFQFLGSTTIVCLSFIFPAAIALRDMHGISTTKDQVMAIVVIILALGSSAIAIWTNMYGSGADQSSTIM</sequence>
<evidence type="ECO:0000256" key="4">
    <source>
        <dbReference type="ARBA" id="ARBA00022970"/>
    </source>
</evidence>
<feature type="transmembrane region" description="Helical" evidence="8">
    <location>
        <begin position="80"/>
        <end position="105"/>
    </location>
</feature>
<evidence type="ECO:0000313" key="10">
    <source>
        <dbReference type="EMBL" id="KAK7300464.1"/>
    </source>
</evidence>
<proteinExistence type="predicted"/>
<dbReference type="Pfam" id="PF01490">
    <property type="entry name" value="Aa_trans"/>
    <property type="match status" value="1"/>
</dbReference>
<feature type="domain" description="Amino acid transporter transmembrane" evidence="9">
    <location>
        <begin position="52"/>
        <end position="456"/>
    </location>
</feature>